<evidence type="ECO:0000313" key="1">
    <source>
        <dbReference type="EMBL" id="VDL82541.1"/>
    </source>
</evidence>
<organism evidence="1 2">
    <name type="scientific">Nippostrongylus brasiliensis</name>
    <name type="common">Rat hookworm</name>
    <dbReference type="NCBI Taxonomy" id="27835"/>
    <lineage>
        <taxon>Eukaryota</taxon>
        <taxon>Metazoa</taxon>
        <taxon>Ecdysozoa</taxon>
        <taxon>Nematoda</taxon>
        <taxon>Chromadorea</taxon>
        <taxon>Rhabditida</taxon>
        <taxon>Rhabditina</taxon>
        <taxon>Rhabditomorpha</taxon>
        <taxon>Strongyloidea</taxon>
        <taxon>Heligmosomidae</taxon>
        <taxon>Nippostrongylus</taxon>
    </lineage>
</organism>
<dbReference type="EMBL" id="UYSL01023684">
    <property type="protein sequence ID" value="VDL82541.1"/>
    <property type="molecule type" value="Genomic_DNA"/>
</dbReference>
<proteinExistence type="predicted"/>
<gene>
    <name evidence="1" type="ORF">NBR_LOCUS18816</name>
</gene>
<sequence>MLEKEAEKEQEIVNTFDVEKELSPEVQKTVEVVDIIDD</sequence>
<accession>A0A3P7D6U5</accession>
<protein>
    <submittedName>
        <fullName evidence="1">Uncharacterized protein</fullName>
    </submittedName>
</protein>
<dbReference type="Proteomes" id="UP000271162">
    <property type="component" value="Unassembled WGS sequence"/>
</dbReference>
<reference evidence="1 2" key="1">
    <citation type="submission" date="2018-11" db="EMBL/GenBank/DDBJ databases">
        <authorList>
            <consortium name="Pathogen Informatics"/>
        </authorList>
    </citation>
    <scope>NUCLEOTIDE SEQUENCE [LARGE SCALE GENOMIC DNA]</scope>
</reference>
<name>A0A3P7D6U5_NIPBR</name>
<keyword evidence="2" id="KW-1185">Reference proteome</keyword>
<evidence type="ECO:0000313" key="2">
    <source>
        <dbReference type="Proteomes" id="UP000271162"/>
    </source>
</evidence>
<dbReference type="AlphaFoldDB" id="A0A3P7D6U5"/>